<sequence>MKSFVITARGHPNVKCTHKTTLEITKENYLTSTGDCIIGISADKSMLDFPEDFREKIRNADRIVVEILVDDLREVIVGRGHRDLILSHPTDIVIRKSTYICPRTLMISANKSARDIDREIVKKLREGDKLTFKITVG</sequence>
<dbReference type="Gene3D" id="2.60.120.630">
    <property type="entry name" value="mth639 domain like"/>
    <property type="match status" value="1"/>
</dbReference>
<evidence type="ECO:0000313" key="1">
    <source>
        <dbReference type="EMBL" id="GBF36613.1"/>
    </source>
</evidence>
<dbReference type="RefSeq" id="WP_131007374.1">
    <property type="nucleotide sequence ID" value="NZ_BFAX01000003.1"/>
</dbReference>
<dbReference type="PANTHER" id="PTHR40696:SF1">
    <property type="entry name" value="DUF371 DOMAIN-CONTAINING PROTEIN"/>
    <property type="match status" value="1"/>
</dbReference>
<dbReference type="AlphaFoldDB" id="A0A401HQW4"/>
<proteinExistence type="predicted"/>
<dbReference type="Proteomes" id="UP000290527">
    <property type="component" value="Unassembled WGS sequence"/>
</dbReference>
<protein>
    <recommendedName>
        <fullName evidence="3">DUF371 domain-containing protein</fullName>
    </recommendedName>
</protein>
<evidence type="ECO:0000313" key="2">
    <source>
        <dbReference type="Proteomes" id="UP000290527"/>
    </source>
</evidence>
<name>A0A401HQW4_9EURY</name>
<dbReference type="InterPro" id="IPR007171">
    <property type="entry name" value="DUF371"/>
</dbReference>
<reference evidence="1 2" key="1">
    <citation type="journal article" date="2019" name="Int. J. Syst. Evol. Microbiol.">
        <title>Methanofervidicoccus abyssi gen. nov., sp. nov., a hydrogenotrophic methanogen, isolated from a hydrothermal vent chimney in the Mid-Cayman Spreading Center, the Caribbean Sea.</title>
        <authorList>
            <person name="Sakai S."/>
            <person name="Takaki Y."/>
            <person name="Miyazaki M."/>
            <person name="Ogawara M."/>
            <person name="Yanagawa K."/>
            <person name="Miyazaki J."/>
            <person name="Takai K."/>
        </authorList>
    </citation>
    <scope>NUCLEOTIDE SEQUENCE [LARGE SCALE GENOMIC DNA]</scope>
    <source>
        <strain evidence="1 2">HHB</strain>
    </source>
</reference>
<comment type="caution">
    <text evidence="1">The sequence shown here is derived from an EMBL/GenBank/DDBJ whole genome shotgun (WGS) entry which is preliminary data.</text>
</comment>
<organism evidence="1 2">
    <name type="scientific">Methanofervidicoccus abyssi</name>
    <dbReference type="NCBI Taxonomy" id="2082189"/>
    <lineage>
        <taxon>Archaea</taxon>
        <taxon>Methanobacteriati</taxon>
        <taxon>Methanobacteriota</taxon>
        <taxon>Methanomada group</taxon>
        <taxon>Methanococci</taxon>
        <taxon>Methanococcales</taxon>
        <taxon>Methanofervidicoccus</taxon>
    </lineage>
</organism>
<gene>
    <name evidence="1" type="ORF">MHHB_P0843</name>
</gene>
<keyword evidence="2" id="KW-1185">Reference proteome</keyword>
<dbReference type="InterPro" id="IPR023131">
    <property type="entry name" value="Mth639-like_dom_sf"/>
</dbReference>
<dbReference type="OrthoDB" id="9265at2157"/>
<dbReference type="PANTHER" id="PTHR40696">
    <property type="entry name" value="DUF371 FAMILY PROTEIN"/>
    <property type="match status" value="1"/>
</dbReference>
<dbReference type="Pfam" id="PF04027">
    <property type="entry name" value="DUF371"/>
    <property type="match status" value="1"/>
</dbReference>
<evidence type="ECO:0008006" key="3">
    <source>
        <dbReference type="Google" id="ProtNLM"/>
    </source>
</evidence>
<accession>A0A401HQW4</accession>
<dbReference type="EMBL" id="BFAX01000003">
    <property type="protein sequence ID" value="GBF36613.1"/>
    <property type="molecule type" value="Genomic_DNA"/>
</dbReference>